<dbReference type="HOGENOM" id="CLU_2484648_0_0_1"/>
<sequence length="87" mass="9803">METFTPEWRNPKITRIDRVPAITIQTRRQRSGDGTVRINIIGQHPVLLTNVIRTCSQVFPSSCCLLCAFVRLTLLQAIGVINIDEVP</sequence>
<protein>
    <submittedName>
        <fullName evidence="1">Uncharacterized protein</fullName>
    </submittedName>
</protein>
<dbReference type="InParanoid" id="A0A0C3DYF4"/>
<evidence type="ECO:0000313" key="1">
    <source>
        <dbReference type="EMBL" id="KIM60931.1"/>
    </source>
</evidence>
<accession>A0A0C3DYF4</accession>
<reference evidence="2" key="2">
    <citation type="submission" date="2015-01" db="EMBL/GenBank/DDBJ databases">
        <title>Evolutionary Origins and Diversification of the Mycorrhizal Mutualists.</title>
        <authorList>
            <consortium name="DOE Joint Genome Institute"/>
            <consortium name="Mycorrhizal Genomics Consortium"/>
            <person name="Kohler A."/>
            <person name="Kuo A."/>
            <person name="Nagy L.G."/>
            <person name="Floudas D."/>
            <person name="Copeland A."/>
            <person name="Barry K.W."/>
            <person name="Cichocki N."/>
            <person name="Veneault-Fourrey C."/>
            <person name="LaButti K."/>
            <person name="Lindquist E.A."/>
            <person name="Lipzen A."/>
            <person name="Lundell T."/>
            <person name="Morin E."/>
            <person name="Murat C."/>
            <person name="Riley R."/>
            <person name="Ohm R."/>
            <person name="Sun H."/>
            <person name="Tunlid A."/>
            <person name="Henrissat B."/>
            <person name="Grigoriev I.V."/>
            <person name="Hibbett D.S."/>
            <person name="Martin F."/>
        </authorList>
    </citation>
    <scope>NUCLEOTIDE SEQUENCE [LARGE SCALE GENOMIC DNA]</scope>
    <source>
        <strain evidence="2">Foug A</strain>
    </source>
</reference>
<gene>
    <name evidence="1" type="ORF">SCLCIDRAFT_1216438</name>
</gene>
<reference evidence="1 2" key="1">
    <citation type="submission" date="2014-04" db="EMBL/GenBank/DDBJ databases">
        <authorList>
            <consortium name="DOE Joint Genome Institute"/>
            <person name="Kuo A."/>
            <person name="Kohler A."/>
            <person name="Nagy L.G."/>
            <person name="Floudas D."/>
            <person name="Copeland A."/>
            <person name="Barry K.W."/>
            <person name="Cichocki N."/>
            <person name="Veneault-Fourrey C."/>
            <person name="LaButti K."/>
            <person name="Lindquist E.A."/>
            <person name="Lipzen A."/>
            <person name="Lundell T."/>
            <person name="Morin E."/>
            <person name="Murat C."/>
            <person name="Sun H."/>
            <person name="Tunlid A."/>
            <person name="Henrissat B."/>
            <person name="Grigoriev I.V."/>
            <person name="Hibbett D.S."/>
            <person name="Martin F."/>
            <person name="Nordberg H.P."/>
            <person name="Cantor M.N."/>
            <person name="Hua S.X."/>
        </authorList>
    </citation>
    <scope>NUCLEOTIDE SEQUENCE [LARGE SCALE GENOMIC DNA]</scope>
    <source>
        <strain evidence="1 2">Foug A</strain>
    </source>
</reference>
<name>A0A0C3DYF4_9AGAM</name>
<proteinExistence type="predicted"/>
<dbReference type="EMBL" id="KN822057">
    <property type="protein sequence ID" value="KIM60931.1"/>
    <property type="molecule type" value="Genomic_DNA"/>
</dbReference>
<dbReference type="AlphaFoldDB" id="A0A0C3DYF4"/>
<evidence type="ECO:0000313" key="2">
    <source>
        <dbReference type="Proteomes" id="UP000053989"/>
    </source>
</evidence>
<dbReference type="Proteomes" id="UP000053989">
    <property type="component" value="Unassembled WGS sequence"/>
</dbReference>
<organism evidence="1 2">
    <name type="scientific">Scleroderma citrinum Foug A</name>
    <dbReference type="NCBI Taxonomy" id="1036808"/>
    <lineage>
        <taxon>Eukaryota</taxon>
        <taxon>Fungi</taxon>
        <taxon>Dikarya</taxon>
        <taxon>Basidiomycota</taxon>
        <taxon>Agaricomycotina</taxon>
        <taxon>Agaricomycetes</taxon>
        <taxon>Agaricomycetidae</taxon>
        <taxon>Boletales</taxon>
        <taxon>Sclerodermatineae</taxon>
        <taxon>Sclerodermataceae</taxon>
        <taxon>Scleroderma</taxon>
    </lineage>
</organism>
<keyword evidence="2" id="KW-1185">Reference proteome</keyword>